<comment type="caution">
    <text evidence="7">The sequence shown here is derived from an EMBL/GenBank/DDBJ whole genome shotgun (WGS) entry which is preliminary data.</text>
</comment>
<keyword evidence="2" id="KW-0805">Transcription regulation</keyword>
<gene>
    <name evidence="7" type="ORF">AB3X52_10555</name>
</gene>
<dbReference type="SUPFAM" id="SSF88659">
    <property type="entry name" value="Sigma3 and sigma4 domains of RNA polymerase sigma factors"/>
    <property type="match status" value="1"/>
</dbReference>
<evidence type="ECO:0000256" key="4">
    <source>
        <dbReference type="ARBA" id="ARBA00023125"/>
    </source>
</evidence>
<sequence>MDEKAESAYTAYVAERWRDLVRAAVFLGAGAHEAEDVAQQTLVRCYADWTRVSGADNRDAYVYRMLLNCLRDVRRTRWWRGRIDHDPAAPDSPVSAVADATEALAVADAVHRALDGLTKPNREVVVLRYFVQLTEAQTAAVLGIAPGTVKSRLSRSLARLATDQHLLDLSGRTP</sequence>
<feature type="domain" description="RNA polymerase sigma factor 70 region 4 type 2" evidence="6">
    <location>
        <begin position="108"/>
        <end position="160"/>
    </location>
</feature>
<dbReference type="InterPro" id="IPR039425">
    <property type="entry name" value="RNA_pol_sigma-70-like"/>
</dbReference>
<dbReference type="InterPro" id="IPR013249">
    <property type="entry name" value="RNA_pol_sigma70_r4_t2"/>
</dbReference>
<evidence type="ECO:0000256" key="3">
    <source>
        <dbReference type="ARBA" id="ARBA00023082"/>
    </source>
</evidence>
<dbReference type="InterPro" id="IPR013324">
    <property type="entry name" value="RNA_pol_sigma_r3/r4-like"/>
</dbReference>
<dbReference type="CDD" id="cd06171">
    <property type="entry name" value="Sigma70_r4"/>
    <property type="match status" value="1"/>
</dbReference>
<evidence type="ECO:0000256" key="1">
    <source>
        <dbReference type="ARBA" id="ARBA00010641"/>
    </source>
</evidence>
<dbReference type="Pfam" id="PF08281">
    <property type="entry name" value="Sigma70_r4_2"/>
    <property type="match status" value="1"/>
</dbReference>
<keyword evidence="8" id="KW-1185">Reference proteome</keyword>
<dbReference type="SUPFAM" id="SSF88946">
    <property type="entry name" value="Sigma2 domain of RNA polymerase sigma factors"/>
    <property type="match status" value="1"/>
</dbReference>
<dbReference type="Gene3D" id="1.10.10.10">
    <property type="entry name" value="Winged helix-like DNA-binding domain superfamily/Winged helix DNA-binding domain"/>
    <property type="match status" value="1"/>
</dbReference>
<dbReference type="InterPro" id="IPR014284">
    <property type="entry name" value="RNA_pol_sigma-70_dom"/>
</dbReference>
<dbReference type="NCBIfam" id="TIGR02937">
    <property type="entry name" value="sigma70-ECF"/>
    <property type="match status" value="1"/>
</dbReference>
<comment type="similarity">
    <text evidence="1">Belongs to the sigma-70 factor family. ECF subfamily.</text>
</comment>
<evidence type="ECO:0000256" key="5">
    <source>
        <dbReference type="ARBA" id="ARBA00023163"/>
    </source>
</evidence>
<evidence type="ECO:0000259" key="6">
    <source>
        <dbReference type="Pfam" id="PF08281"/>
    </source>
</evidence>
<keyword evidence="3" id="KW-0731">Sigma factor</keyword>
<dbReference type="PANTHER" id="PTHR43133:SF50">
    <property type="entry name" value="ECF RNA POLYMERASE SIGMA FACTOR SIGM"/>
    <property type="match status" value="1"/>
</dbReference>
<keyword evidence="5" id="KW-0804">Transcription</keyword>
<organism evidence="7 8">
    <name type="scientific">Nocardioides eburneus</name>
    <dbReference type="NCBI Taxonomy" id="3231482"/>
    <lineage>
        <taxon>Bacteria</taxon>
        <taxon>Bacillati</taxon>
        <taxon>Actinomycetota</taxon>
        <taxon>Actinomycetes</taxon>
        <taxon>Propionibacteriales</taxon>
        <taxon>Nocardioidaceae</taxon>
        <taxon>Nocardioides</taxon>
    </lineage>
</organism>
<dbReference type="EMBL" id="JBFPJR010000015">
    <property type="protein sequence ID" value="MEX0428058.1"/>
    <property type="molecule type" value="Genomic_DNA"/>
</dbReference>
<evidence type="ECO:0000313" key="8">
    <source>
        <dbReference type="Proteomes" id="UP001556631"/>
    </source>
</evidence>
<dbReference type="Gene3D" id="1.10.1740.10">
    <property type="match status" value="1"/>
</dbReference>
<name>A0ABV3T1D7_9ACTN</name>
<reference evidence="7 8" key="1">
    <citation type="submission" date="2024-07" db="EMBL/GenBank/DDBJ databases">
        <authorList>
            <person name="Lee S."/>
            <person name="Kang M."/>
        </authorList>
    </citation>
    <scope>NUCLEOTIDE SEQUENCE [LARGE SCALE GENOMIC DNA]</scope>
    <source>
        <strain evidence="7 8">DS6</strain>
    </source>
</reference>
<dbReference type="InterPro" id="IPR036388">
    <property type="entry name" value="WH-like_DNA-bd_sf"/>
</dbReference>
<dbReference type="RefSeq" id="WP_367994016.1">
    <property type="nucleotide sequence ID" value="NZ_JBFPJR010000015.1"/>
</dbReference>
<keyword evidence="4" id="KW-0238">DNA-binding</keyword>
<accession>A0ABV3T1D7</accession>
<dbReference type="Proteomes" id="UP001556631">
    <property type="component" value="Unassembled WGS sequence"/>
</dbReference>
<protein>
    <submittedName>
        <fullName evidence="7">SigE family RNA polymerase sigma factor</fullName>
    </submittedName>
</protein>
<evidence type="ECO:0000313" key="7">
    <source>
        <dbReference type="EMBL" id="MEX0428058.1"/>
    </source>
</evidence>
<dbReference type="PANTHER" id="PTHR43133">
    <property type="entry name" value="RNA POLYMERASE ECF-TYPE SIGMA FACTO"/>
    <property type="match status" value="1"/>
</dbReference>
<evidence type="ECO:0000256" key="2">
    <source>
        <dbReference type="ARBA" id="ARBA00023015"/>
    </source>
</evidence>
<proteinExistence type="inferred from homology"/>
<dbReference type="InterPro" id="IPR013325">
    <property type="entry name" value="RNA_pol_sigma_r2"/>
</dbReference>